<feature type="transmembrane region" description="Helical" evidence="7">
    <location>
        <begin position="162"/>
        <end position="182"/>
    </location>
</feature>
<dbReference type="Proteomes" id="UP001147653">
    <property type="component" value="Unassembled WGS sequence"/>
</dbReference>
<evidence type="ECO:0000256" key="4">
    <source>
        <dbReference type="ARBA" id="ARBA00022692"/>
    </source>
</evidence>
<feature type="transmembrane region" description="Helical" evidence="7">
    <location>
        <begin position="285"/>
        <end position="304"/>
    </location>
</feature>
<organism evidence="9 10">
    <name type="scientific">Solirubrobacter phytolaccae</name>
    <dbReference type="NCBI Taxonomy" id="1404360"/>
    <lineage>
        <taxon>Bacteria</taxon>
        <taxon>Bacillati</taxon>
        <taxon>Actinomycetota</taxon>
        <taxon>Thermoleophilia</taxon>
        <taxon>Solirubrobacterales</taxon>
        <taxon>Solirubrobacteraceae</taxon>
        <taxon>Solirubrobacter</taxon>
    </lineage>
</organism>
<dbReference type="PROSITE" id="PS50850">
    <property type="entry name" value="MFS"/>
    <property type="match status" value="1"/>
</dbReference>
<accession>A0A9X3NA77</accession>
<feature type="domain" description="Major facilitator superfamily (MFS) profile" evidence="8">
    <location>
        <begin position="9"/>
        <end position="447"/>
    </location>
</feature>
<feature type="transmembrane region" description="Helical" evidence="7">
    <location>
        <begin position="45"/>
        <end position="63"/>
    </location>
</feature>
<reference evidence="9" key="1">
    <citation type="submission" date="2022-10" db="EMBL/GenBank/DDBJ databases">
        <title>The WGS of Solirubrobacter phytolaccae KCTC 29190.</title>
        <authorList>
            <person name="Jiang Z."/>
        </authorList>
    </citation>
    <scope>NUCLEOTIDE SEQUENCE</scope>
    <source>
        <strain evidence="9">KCTC 29190</strain>
    </source>
</reference>
<dbReference type="EMBL" id="JAPDDP010000035">
    <property type="protein sequence ID" value="MDA0182399.1"/>
    <property type="molecule type" value="Genomic_DNA"/>
</dbReference>
<dbReference type="Gene3D" id="1.20.1720.10">
    <property type="entry name" value="Multidrug resistance protein D"/>
    <property type="match status" value="1"/>
</dbReference>
<dbReference type="RefSeq" id="WP_270026764.1">
    <property type="nucleotide sequence ID" value="NZ_JAPDDP010000035.1"/>
</dbReference>
<sequence length="471" mass="48859">MTRSRKQLALVAAIMGSFVAGLDSTVVNVALPAIREDLGGGLAGQQWVSNAYLLTLGSLILVAGSLGDIYGERRVFSVGVGGFGVVSVLCAVAPSIEVLVAGRALQGVFGALLTPSALAVIIAAFPPDERGAAIGSWTAWSGIAMVIGPLAGGWLVDTLTWRWIFAINVPFVLATLMLVSMAVPPSTRRRGVRLDWLGAVLTTFGLAGPVLALINPSLWFAAPIGVALLAVFIWHERRTPAPMLPLELFARRNFLFGNLQTFAMYGGLGALFFFLTLFLQQVAGYTALQAGVATIPTTLVMFTLSRRFGALADKLGPRLFMGCGPLVSAVGIALMLRLDETVAYWTDLFPALLLFSLGLTATVTPLTATVLADADEHNAGIASAVNNAIARVASLLCIAAVGAVVASVSSGPDGTFGLDGFHTAVAICATLLALGGALGLTGIRNPRREVRCADCAAGAQSVNEPPVATTT</sequence>
<dbReference type="GO" id="GO:0022857">
    <property type="term" value="F:transmembrane transporter activity"/>
    <property type="evidence" value="ECO:0007669"/>
    <property type="project" value="InterPro"/>
</dbReference>
<feature type="transmembrane region" description="Helical" evidence="7">
    <location>
        <begin position="316"/>
        <end position="336"/>
    </location>
</feature>
<dbReference type="NCBIfam" id="TIGR00711">
    <property type="entry name" value="efflux_EmrB"/>
    <property type="match status" value="1"/>
</dbReference>
<dbReference type="CDD" id="cd17321">
    <property type="entry name" value="MFS_MMR_MDR_like"/>
    <property type="match status" value="1"/>
</dbReference>
<keyword evidence="6 7" id="KW-0472">Membrane</keyword>
<evidence type="ECO:0000256" key="5">
    <source>
        <dbReference type="ARBA" id="ARBA00022989"/>
    </source>
</evidence>
<proteinExistence type="predicted"/>
<keyword evidence="2" id="KW-0813">Transport</keyword>
<dbReference type="SUPFAM" id="SSF103473">
    <property type="entry name" value="MFS general substrate transporter"/>
    <property type="match status" value="1"/>
</dbReference>
<keyword evidence="4 7" id="KW-0812">Transmembrane</keyword>
<dbReference type="AlphaFoldDB" id="A0A9X3NA77"/>
<evidence type="ECO:0000256" key="3">
    <source>
        <dbReference type="ARBA" id="ARBA00022475"/>
    </source>
</evidence>
<evidence type="ECO:0000256" key="6">
    <source>
        <dbReference type="ARBA" id="ARBA00023136"/>
    </source>
</evidence>
<feature type="transmembrane region" description="Helical" evidence="7">
    <location>
        <begin position="137"/>
        <end position="156"/>
    </location>
</feature>
<evidence type="ECO:0000313" key="10">
    <source>
        <dbReference type="Proteomes" id="UP001147653"/>
    </source>
</evidence>
<feature type="transmembrane region" description="Helical" evidence="7">
    <location>
        <begin position="108"/>
        <end position="125"/>
    </location>
</feature>
<feature type="transmembrane region" description="Helical" evidence="7">
    <location>
        <begin position="255"/>
        <end position="279"/>
    </location>
</feature>
<dbReference type="InterPro" id="IPR036259">
    <property type="entry name" value="MFS_trans_sf"/>
</dbReference>
<dbReference type="PANTHER" id="PTHR42718">
    <property type="entry name" value="MAJOR FACILITATOR SUPERFAMILY MULTIDRUG TRANSPORTER MFSC"/>
    <property type="match status" value="1"/>
</dbReference>
<feature type="transmembrane region" description="Helical" evidence="7">
    <location>
        <begin position="348"/>
        <end position="372"/>
    </location>
</feature>
<evidence type="ECO:0000259" key="8">
    <source>
        <dbReference type="PROSITE" id="PS50850"/>
    </source>
</evidence>
<feature type="transmembrane region" description="Helical" evidence="7">
    <location>
        <begin position="218"/>
        <end position="234"/>
    </location>
</feature>
<comment type="caution">
    <text evidence="9">The sequence shown here is derived from an EMBL/GenBank/DDBJ whole genome shotgun (WGS) entry which is preliminary data.</text>
</comment>
<dbReference type="Gene3D" id="1.20.1250.20">
    <property type="entry name" value="MFS general substrate transporter like domains"/>
    <property type="match status" value="1"/>
</dbReference>
<comment type="subcellular location">
    <subcellularLocation>
        <location evidence="1">Cell membrane</location>
        <topology evidence="1">Multi-pass membrane protein</topology>
    </subcellularLocation>
</comment>
<name>A0A9X3NA77_9ACTN</name>
<feature type="transmembrane region" description="Helical" evidence="7">
    <location>
        <begin position="75"/>
        <end position="96"/>
    </location>
</feature>
<dbReference type="PANTHER" id="PTHR42718:SF42">
    <property type="entry name" value="EXPORT PROTEIN"/>
    <property type="match status" value="1"/>
</dbReference>
<gene>
    <name evidence="9" type="ORF">OJ997_18975</name>
</gene>
<evidence type="ECO:0000256" key="1">
    <source>
        <dbReference type="ARBA" id="ARBA00004651"/>
    </source>
</evidence>
<dbReference type="InterPro" id="IPR004638">
    <property type="entry name" value="EmrB-like"/>
</dbReference>
<dbReference type="GO" id="GO:0005886">
    <property type="term" value="C:plasma membrane"/>
    <property type="evidence" value="ECO:0007669"/>
    <property type="project" value="UniProtKB-SubCell"/>
</dbReference>
<evidence type="ECO:0000256" key="7">
    <source>
        <dbReference type="SAM" id="Phobius"/>
    </source>
</evidence>
<feature type="transmembrane region" description="Helical" evidence="7">
    <location>
        <begin position="384"/>
        <end position="408"/>
    </location>
</feature>
<dbReference type="Pfam" id="PF07690">
    <property type="entry name" value="MFS_1"/>
    <property type="match status" value="1"/>
</dbReference>
<keyword evidence="10" id="KW-1185">Reference proteome</keyword>
<dbReference type="InterPro" id="IPR020846">
    <property type="entry name" value="MFS_dom"/>
</dbReference>
<feature type="transmembrane region" description="Helical" evidence="7">
    <location>
        <begin position="194"/>
        <end position="212"/>
    </location>
</feature>
<evidence type="ECO:0000256" key="2">
    <source>
        <dbReference type="ARBA" id="ARBA00022448"/>
    </source>
</evidence>
<evidence type="ECO:0000313" key="9">
    <source>
        <dbReference type="EMBL" id="MDA0182399.1"/>
    </source>
</evidence>
<protein>
    <submittedName>
        <fullName evidence="9">MFS transporter</fullName>
    </submittedName>
</protein>
<keyword evidence="3" id="KW-1003">Cell membrane</keyword>
<keyword evidence="5 7" id="KW-1133">Transmembrane helix</keyword>
<dbReference type="InterPro" id="IPR011701">
    <property type="entry name" value="MFS"/>
</dbReference>
<feature type="transmembrane region" description="Helical" evidence="7">
    <location>
        <begin position="420"/>
        <end position="441"/>
    </location>
</feature>